<accession>A2SEW7</accession>
<sequence length="269" mass="28857">MKLKTVRARQGLLWVRAGFTVFFRQPLAFAALFALFGLVVFVLLQLPAVGPVLALSLMPVATVAFLLATREVLAGRIATPRLALLPLRDPLNRNRLLQLGAAYAAAAIAVVLLSHVLDGGRFAAAIEAIATEETTAAAALEDPLLPWSVLLRLGLMALLSLAFWHAPALVCWGRMPVNKALFASIVACWRSRGAFAVYGIAWFGLTMLFVTLLQVVTALLGLQQVMGLAVLPLTMLVSTIFYASLYFSFVDAFDLSGGPDSSEDEAKTA</sequence>
<dbReference type="NCBIfam" id="NF041043">
    <property type="entry name" value="BPSS1780_fam"/>
    <property type="match status" value="1"/>
</dbReference>
<name>A2SEW7_METPP</name>
<dbReference type="eggNOG" id="COG5473">
    <property type="taxonomic scope" value="Bacteria"/>
</dbReference>
<evidence type="ECO:0000256" key="1">
    <source>
        <dbReference type="SAM" id="Phobius"/>
    </source>
</evidence>
<reference evidence="2 3" key="1">
    <citation type="journal article" date="2007" name="J. Bacteriol.">
        <title>Whole-genome analysis of the methyl tert-butyl ether-degrading beta-proteobacterium Methylibium petroleiphilum PM1.</title>
        <authorList>
            <person name="Kane S.R."/>
            <person name="Chakicherla A.Y."/>
            <person name="Chain P.S.G."/>
            <person name="Schmidt R."/>
            <person name="Shin M.W."/>
            <person name="Legler T.C."/>
            <person name="Scow K.M."/>
            <person name="Larimer F.W."/>
            <person name="Lucas S.M."/>
            <person name="Richardson P.M."/>
            <person name="Hristova K.R."/>
        </authorList>
    </citation>
    <scope>NUCLEOTIDE SEQUENCE [LARGE SCALE GENOMIC DNA]</scope>
    <source>
        <strain evidence="3">ATCC BAA-1232 / LMG 22953 / PM1</strain>
    </source>
</reference>
<dbReference type="KEGG" id="mpt:Mpe_A1145"/>
<organism evidence="2 3">
    <name type="scientific">Methylibium petroleiphilum (strain ATCC BAA-1232 / LMG 22953 / PM1)</name>
    <dbReference type="NCBI Taxonomy" id="420662"/>
    <lineage>
        <taxon>Bacteria</taxon>
        <taxon>Pseudomonadati</taxon>
        <taxon>Pseudomonadota</taxon>
        <taxon>Betaproteobacteria</taxon>
        <taxon>Burkholderiales</taxon>
        <taxon>Sphaerotilaceae</taxon>
        <taxon>Methylibium</taxon>
    </lineage>
</organism>
<feature type="transmembrane region" description="Helical" evidence="1">
    <location>
        <begin position="226"/>
        <end position="247"/>
    </location>
</feature>
<keyword evidence="1" id="KW-0472">Membrane</keyword>
<dbReference type="STRING" id="420662.Mpe_A1145"/>
<dbReference type="RefSeq" id="WP_011828743.1">
    <property type="nucleotide sequence ID" value="NC_008825.1"/>
</dbReference>
<protein>
    <submittedName>
        <fullName evidence="2">Putative membrane protein</fullName>
    </submittedName>
</protein>
<keyword evidence="1" id="KW-1133">Transmembrane helix</keyword>
<feature type="transmembrane region" description="Helical" evidence="1">
    <location>
        <begin position="96"/>
        <end position="117"/>
    </location>
</feature>
<dbReference type="InterPro" id="IPR047798">
    <property type="entry name" value="BPSS1780-like"/>
</dbReference>
<dbReference type="AlphaFoldDB" id="A2SEW7"/>
<proteinExistence type="predicted"/>
<keyword evidence="1" id="KW-0812">Transmembrane</keyword>
<dbReference type="Proteomes" id="UP000000366">
    <property type="component" value="Chromosome"/>
</dbReference>
<feature type="transmembrane region" description="Helical" evidence="1">
    <location>
        <begin position="52"/>
        <end position="75"/>
    </location>
</feature>
<keyword evidence="3" id="KW-1185">Reference proteome</keyword>
<evidence type="ECO:0000313" key="2">
    <source>
        <dbReference type="EMBL" id="ABM94106.1"/>
    </source>
</evidence>
<dbReference type="HOGENOM" id="CLU_072075_2_0_4"/>
<gene>
    <name evidence="2" type="ordered locus">Mpe_A1145</name>
</gene>
<feature type="transmembrane region" description="Helical" evidence="1">
    <location>
        <begin position="193"/>
        <end position="220"/>
    </location>
</feature>
<evidence type="ECO:0000313" key="3">
    <source>
        <dbReference type="Proteomes" id="UP000000366"/>
    </source>
</evidence>
<feature type="transmembrane region" description="Helical" evidence="1">
    <location>
        <begin position="149"/>
        <end position="172"/>
    </location>
</feature>
<dbReference type="EMBL" id="CP000555">
    <property type="protein sequence ID" value="ABM94106.1"/>
    <property type="molecule type" value="Genomic_DNA"/>
</dbReference>
<feature type="transmembrane region" description="Helical" evidence="1">
    <location>
        <begin position="21"/>
        <end position="46"/>
    </location>
</feature>